<gene>
    <name evidence="1" type="ORF">C4B60_15815</name>
</gene>
<dbReference type="Gene3D" id="3.40.630.10">
    <property type="entry name" value="Zn peptidases"/>
    <property type="match status" value="1"/>
</dbReference>
<dbReference type="SUPFAM" id="SSF53187">
    <property type="entry name" value="Zn-dependent exopeptidases"/>
    <property type="match status" value="1"/>
</dbReference>
<reference evidence="1 2" key="1">
    <citation type="submission" date="2018-02" db="EMBL/GenBank/DDBJ databases">
        <title>Jeotgalibacillus proteolyticum sp. nov. a protease producing bacterium isolated from ocean sediments of Laizhou Bay.</title>
        <authorList>
            <person name="Li Y."/>
        </authorList>
    </citation>
    <scope>NUCLEOTIDE SEQUENCE [LARGE SCALE GENOMIC DNA]</scope>
    <source>
        <strain evidence="1 2">22-7</strain>
    </source>
</reference>
<evidence type="ECO:0000313" key="1">
    <source>
        <dbReference type="EMBL" id="PPA69269.1"/>
    </source>
</evidence>
<dbReference type="Pfam" id="PF10994">
    <property type="entry name" value="DUF2817"/>
    <property type="match status" value="1"/>
</dbReference>
<sequence>MKTIDTYFQTNYEASRKVFRDNLETIKKFWPKARLATQKIGNGTDNTIDMIHAEATESNDQVLFFTTGEHGIEGYAGAAVTSLFIEEYADKLDPKTTGICFIHALNPWGMRNFRRVTENNVDLNRNYLVDPSSVPEDINKAYENEEELFLPAGNIVNLSRERRKLQAQLVKALAKEGYSGITAAKGMGQFQFPRGVYYGGDKEEESAVFLKDVQKKLLSHYNRIIHMDWHTALGPSNEVTMVVSDNDERETEQLKEQYNLKNIQKFSPENVKGDSTSHFHAIKNRDFADKYLFSALFEFGTFGTDLKASIREFMTIILENHLYWDGAENEDDMEKILDEFRAMFYPVERNWRQSVVSEARLAIEAVLETENIFKSAVKI</sequence>
<dbReference type="RefSeq" id="WP_104059007.1">
    <property type="nucleotide sequence ID" value="NZ_PREZ01000006.1"/>
</dbReference>
<dbReference type="EMBL" id="PREZ01000006">
    <property type="protein sequence ID" value="PPA69269.1"/>
    <property type="molecule type" value="Genomic_DNA"/>
</dbReference>
<organism evidence="1 2">
    <name type="scientific">Jeotgalibacillus proteolyticus</name>
    <dbReference type="NCBI Taxonomy" id="2082395"/>
    <lineage>
        <taxon>Bacteria</taxon>
        <taxon>Bacillati</taxon>
        <taxon>Bacillota</taxon>
        <taxon>Bacilli</taxon>
        <taxon>Bacillales</taxon>
        <taxon>Caryophanaceae</taxon>
        <taxon>Jeotgalibacillus</taxon>
    </lineage>
</organism>
<proteinExistence type="predicted"/>
<keyword evidence="2" id="KW-1185">Reference proteome</keyword>
<dbReference type="InterPro" id="IPR021259">
    <property type="entry name" value="DUF2817"/>
</dbReference>
<name>A0A2S5G8G4_9BACL</name>
<dbReference type="AlphaFoldDB" id="A0A2S5G8G4"/>
<evidence type="ECO:0000313" key="2">
    <source>
        <dbReference type="Proteomes" id="UP000239047"/>
    </source>
</evidence>
<dbReference type="CDD" id="cd06233">
    <property type="entry name" value="M14-like"/>
    <property type="match status" value="1"/>
</dbReference>
<dbReference type="Proteomes" id="UP000239047">
    <property type="component" value="Unassembled WGS sequence"/>
</dbReference>
<dbReference type="OrthoDB" id="4014363at2"/>
<comment type="caution">
    <text evidence="1">The sequence shown here is derived from an EMBL/GenBank/DDBJ whole genome shotgun (WGS) entry which is preliminary data.</text>
</comment>
<accession>A0A2S5G8G4</accession>
<protein>
    <submittedName>
        <fullName evidence="1">DUF2817 domain-containing protein</fullName>
    </submittedName>
</protein>